<comment type="caution">
    <text evidence="4">The sequence shown here is derived from an EMBL/GenBank/DDBJ whole genome shotgun (WGS) entry which is preliminary data.</text>
</comment>
<organism evidence="4 5">
    <name type="scientific">Paraburkholderia azotifigens</name>
    <dbReference type="NCBI Taxonomy" id="2057004"/>
    <lineage>
        <taxon>Bacteria</taxon>
        <taxon>Pseudomonadati</taxon>
        <taxon>Pseudomonadota</taxon>
        <taxon>Betaproteobacteria</taxon>
        <taxon>Burkholderiales</taxon>
        <taxon>Burkholderiaceae</taxon>
        <taxon>Paraburkholderia</taxon>
    </lineage>
</organism>
<evidence type="ECO:0000313" key="6">
    <source>
        <dbReference type="Proteomes" id="UP001481677"/>
    </source>
</evidence>
<dbReference type="CDD" id="cd13400">
    <property type="entry name" value="LT_IagB-like"/>
    <property type="match status" value="1"/>
</dbReference>
<keyword evidence="1" id="KW-0732">Signal</keyword>
<reference evidence="4" key="2">
    <citation type="submission" date="2019-08" db="EMBL/GenBank/DDBJ databases">
        <authorList>
            <person name="Im W.-T."/>
        </authorList>
    </citation>
    <scope>NUCLEOTIDE SEQUENCE</scope>
    <source>
        <strain evidence="4">NF 2-5-3</strain>
    </source>
</reference>
<proteinExistence type="predicted"/>
<dbReference type="Proteomes" id="UP001481677">
    <property type="component" value="Unassembled WGS sequence"/>
</dbReference>
<reference evidence="3 6" key="3">
    <citation type="submission" date="2024-01" db="EMBL/GenBank/DDBJ databases">
        <title>The diversity of rhizobia nodulating Mimosa spp. in eleven states of Brazil covering several biomes is determined by host plant, location, and edaphic factors.</title>
        <authorList>
            <person name="Rouws L."/>
            <person name="Barauna A."/>
            <person name="Beukes C."/>
            <person name="De Faria S.M."/>
            <person name="Gross E."/>
            <person name="Dos Reis Junior F.B."/>
            <person name="Simon M."/>
            <person name="Maluk M."/>
            <person name="Odee D.W."/>
            <person name="Kenicer G."/>
            <person name="Young J.P.W."/>
            <person name="Reis V.M."/>
            <person name="Zilli J."/>
            <person name="James E.K."/>
        </authorList>
    </citation>
    <scope>NUCLEOTIDE SEQUENCE [LARGE SCALE GENOMIC DNA]</scope>
    <source>
        <strain evidence="3 6">JPY530</strain>
    </source>
</reference>
<dbReference type="RefSeq" id="WP_147237484.1">
    <property type="nucleotide sequence ID" value="NZ_JAZHFZ010000006.1"/>
</dbReference>
<dbReference type="InterPro" id="IPR023346">
    <property type="entry name" value="Lysozyme-like_dom_sf"/>
</dbReference>
<evidence type="ECO:0000313" key="4">
    <source>
        <dbReference type="EMBL" id="TXC79900.1"/>
    </source>
</evidence>
<protein>
    <submittedName>
        <fullName evidence="4">Lytic transglycosylase domain-containing protein</fullName>
    </submittedName>
</protein>
<dbReference type="SUPFAM" id="SSF53955">
    <property type="entry name" value="Lysozyme-like"/>
    <property type="match status" value="1"/>
</dbReference>
<dbReference type="Proteomes" id="UP000321776">
    <property type="component" value="Unassembled WGS sequence"/>
</dbReference>
<accession>A0A5C6V577</accession>
<feature type="signal peptide" evidence="1">
    <location>
        <begin position="1"/>
        <end position="29"/>
    </location>
</feature>
<sequence length="165" mass="18199">MNTRLDRSLLVARSLLFASASLASVSAHADCFDDAAAWQHLNPLVLRAIAWQESHNNADATHANANGSIDYGVMQINSIHLPELARYGIRRDALMVPCKNVYIAAWHLRKQVVRYGNTWTAVGAYHSSTPALRDDYARRIAAIIDGWRRDPAHSIPVTAASLAAR</sequence>
<dbReference type="Gene3D" id="1.10.530.10">
    <property type="match status" value="1"/>
</dbReference>
<evidence type="ECO:0000259" key="2">
    <source>
        <dbReference type="Pfam" id="PF01464"/>
    </source>
</evidence>
<name>A0A5C6V577_9BURK</name>
<dbReference type="Pfam" id="PF01464">
    <property type="entry name" value="SLT"/>
    <property type="match status" value="1"/>
</dbReference>
<dbReference type="EMBL" id="JAZHGA010000007">
    <property type="protein sequence ID" value="MEM5340314.1"/>
    <property type="molecule type" value="Genomic_DNA"/>
</dbReference>
<feature type="domain" description="Transglycosylase SLT" evidence="2">
    <location>
        <begin position="31"/>
        <end position="135"/>
    </location>
</feature>
<dbReference type="InterPro" id="IPR008258">
    <property type="entry name" value="Transglycosylase_SLT_dom_1"/>
</dbReference>
<keyword evidence="6" id="KW-1185">Reference proteome</keyword>
<reference evidence="4 5" key="1">
    <citation type="journal article" date="2018" name="Int. J. Syst. Evol. Microbiol.">
        <title>Paraburkholderia azotifigens sp. nov., a nitrogen-fixing bacterium isolated from paddy soil.</title>
        <authorList>
            <person name="Choi G.M."/>
            <person name="Im W.T."/>
        </authorList>
    </citation>
    <scope>NUCLEOTIDE SEQUENCE [LARGE SCALE GENOMIC DNA]</scope>
    <source>
        <strain evidence="4 5">NF 2-5-3</strain>
    </source>
</reference>
<evidence type="ECO:0000313" key="3">
    <source>
        <dbReference type="EMBL" id="MEM5340314.1"/>
    </source>
</evidence>
<evidence type="ECO:0000256" key="1">
    <source>
        <dbReference type="SAM" id="SignalP"/>
    </source>
</evidence>
<dbReference type="AlphaFoldDB" id="A0A5C6V577"/>
<feature type="chain" id="PRO_5023102513" evidence="1">
    <location>
        <begin position="30"/>
        <end position="165"/>
    </location>
</feature>
<dbReference type="EMBL" id="VOQS01000005">
    <property type="protein sequence ID" value="TXC79900.1"/>
    <property type="molecule type" value="Genomic_DNA"/>
</dbReference>
<evidence type="ECO:0000313" key="5">
    <source>
        <dbReference type="Proteomes" id="UP000321776"/>
    </source>
</evidence>
<gene>
    <name evidence="4" type="ORF">FRZ40_36900</name>
    <name evidence="3" type="ORF">V4C56_11820</name>
</gene>